<sequence>MTNYNRGDILLVKFTFSEGEGSKYRPTLLLSAKDYNNHRQELIIAAITSNLKRRLVGDTKINDWEKAGLLYPSLVTAIIRTIKKNMVDRKLGKLSDNDFRVAKKNLKAVLGF</sequence>
<evidence type="ECO:0000313" key="1">
    <source>
        <dbReference type="EMBL" id="PJA61790.1"/>
    </source>
</evidence>
<dbReference type="PANTHER" id="PTHR33988:SF2">
    <property type="entry name" value="ENDORIBONUCLEASE MAZF"/>
    <property type="match status" value="1"/>
</dbReference>
<gene>
    <name evidence="1" type="ORF">CO162_04405</name>
</gene>
<comment type="caution">
    <text evidence="1">The sequence shown here is derived from an EMBL/GenBank/DDBJ whole genome shotgun (WGS) entry which is preliminary data.</text>
</comment>
<reference evidence="2" key="1">
    <citation type="submission" date="2017-09" db="EMBL/GenBank/DDBJ databases">
        <title>Depth-based differentiation of microbial function through sediment-hosted aquifers and enrichment of novel symbionts in the deep terrestrial subsurface.</title>
        <authorList>
            <person name="Probst A.J."/>
            <person name="Ladd B."/>
            <person name="Jarett J.K."/>
            <person name="Geller-Mcgrath D.E."/>
            <person name="Sieber C.M.K."/>
            <person name="Emerson J.B."/>
            <person name="Anantharaman K."/>
            <person name="Thomas B.C."/>
            <person name="Malmstrom R."/>
            <person name="Stieglmeier M."/>
            <person name="Klingl A."/>
            <person name="Woyke T."/>
            <person name="Ryan C.M."/>
            <person name="Banfield J.F."/>
        </authorList>
    </citation>
    <scope>NUCLEOTIDE SEQUENCE [LARGE SCALE GENOMIC DNA]</scope>
</reference>
<dbReference type="Proteomes" id="UP000229213">
    <property type="component" value="Unassembled WGS sequence"/>
</dbReference>
<protein>
    <submittedName>
        <fullName evidence="1">Type II toxin-antitoxin system PemK/MazF family toxin</fullName>
    </submittedName>
</protein>
<dbReference type="InterPro" id="IPR011067">
    <property type="entry name" value="Plasmid_toxin/cell-grow_inhib"/>
</dbReference>
<accession>A0A2M7YFP0</accession>
<dbReference type="Pfam" id="PF02452">
    <property type="entry name" value="PemK_toxin"/>
    <property type="match status" value="1"/>
</dbReference>
<dbReference type="GO" id="GO:0016075">
    <property type="term" value="P:rRNA catabolic process"/>
    <property type="evidence" value="ECO:0007669"/>
    <property type="project" value="TreeGrafter"/>
</dbReference>
<dbReference type="PANTHER" id="PTHR33988">
    <property type="entry name" value="ENDORIBONUCLEASE MAZF-RELATED"/>
    <property type="match status" value="1"/>
</dbReference>
<name>A0A2M7YFP0_9BACT</name>
<proteinExistence type="predicted"/>
<evidence type="ECO:0000313" key="2">
    <source>
        <dbReference type="Proteomes" id="UP000229213"/>
    </source>
</evidence>
<dbReference type="GO" id="GO:0004521">
    <property type="term" value="F:RNA endonuclease activity"/>
    <property type="evidence" value="ECO:0007669"/>
    <property type="project" value="TreeGrafter"/>
</dbReference>
<dbReference type="GO" id="GO:0006402">
    <property type="term" value="P:mRNA catabolic process"/>
    <property type="evidence" value="ECO:0007669"/>
    <property type="project" value="TreeGrafter"/>
</dbReference>
<dbReference type="SUPFAM" id="SSF50118">
    <property type="entry name" value="Cell growth inhibitor/plasmid maintenance toxic component"/>
    <property type="match status" value="1"/>
</dbReference>
<dbReference type="GO" id="GO:0003677">
    <property type="term" value="F:DNA binding"/>
    <property type="evidence" value="ECO:0007669"/>
    <property type="project" value="InterPro"/>
</dbReference>
<organism evidence="1 2">
    <name type="scientific">bacterium (Candidatus Ratteibacteria) CG_4_9_14_3_um_filter_41_21</name>
    <dbReference type="NCBI Taxonomy" id="2014289"/>
    <lineage>
        <taxon>Bacteria</taxon>
        <taxon>Candidatus Ratteibacteria</taxon>
    </lineage>
</organism>
<dbReference type="EMBL" id="PFWI01000152">
    <property type="protein sequence ID" value="PJA61790.1"/>
    <property type="molecule type" value="Genomic_DNA"/>
</dbReference>
<dbReference type="Gene3D" id="2.30.30.110">
    <property type="match status" value="1"/>
</dbReference>
<dbReference type="InterPro" id="IPR003477">
    <property type="entry name" value="PemK-like"/>
</dbReference>
<dbReference type="AlphaFoldDB" id="A0A2M7YFP0"/>